<evidence type="ECO:0000256" key="1">
    <source>
        <dbReference type="ARBA" id="ARBA00001964"/>
    </source>
</evidence>
<comment type="cofactor">
    <cofactor evidence="1 4">
        <name>thiamine diphosphate</name>
        <dbReference type="ChEBI" id="CHEBI:58937"/>
    </cofactor>
</comment>
<proteinExistence type="predicted"/>
<keyword evidence="2 4" id="KW-0560">Oxidoreductase</keyword>
<dbReference type="SUPFAM" id="SSF52922">
    <property type="entry name" value="TK C-terminal domain-like"/>
    <property type="match status" value="1"/>
</dbReference>
<dbReference type="InterPro" id="IPR027110">
    <property type="entry name" value="PDHB_mito-type"/>
</dbReference>
<gene>
    <name evidence="6" type="ORF">F444_17981</name>
</gene>
<feature type="domain" description="Transketolase C-terminal" evidence="5">
    <location>
        <begin position="167"/>
        <end position="264"/>
    </location>
</feature>
<reference evidence="6 7" key="1">
    <citation type="submission" date="2013-11" db="EMBL/GenBank/DDBJ databases">
        <title>The Genome Sequence of Phytophthora parasitica P1976.</title>
        <authorList>
            <consortium name="The Broad Institute Genomics Platform"/>
            <person name="Russ C."/>
            <person name="Tyler B."/>
            <person name="Panabieres F."/>
            <person name="Shan W."/>
            <person name="Tripathy S."/>
            <person name="Grunwald N."/>
            <person name="Machado M."/>
            <person name="Johnson C.S."/>
            <person name="Walker B."/>
            <person name="Young S."/>
            <person name="Zeng Q."/>
            <person name="Gargeya S."/>
            <person name="Fitzgerald M."/>
            <person name="Haas B."/>
            <person name="Abouelleil A."/>
            <person name="Allen A.W."/>
            <person name="Alvarado L."/>
            <person name="Arachchi H.M."/>
            <person name="Berlin A.M."/>
            <person name="Chapman S.B."/>
            <person name="Gainer-Dewar J."/>
            <person name="Goldberg J."/>
            <person name="Griggs A."/>
            <person name="Gujja S."/>
            <person name="Hansen M."/>
            <person name="Howarth C."/>
            <person name="Imamovic A."/>
            <person name="Ireland A."/>
            <person name="Larimer J."/>
            <person name="McCowan C."/>
            <person name="Murphy C."/>
            <person name="Pearson M."/>
            <person name="Poon T.W."/>
            <person name="Priest M."/>
            <person name="Roberts A."/>
            <person name="Saif S."/>
            <person name="Shea T."/>
            <person name="Sisk P."/>
            <person name="Sykes S."/>
            <person name="Wortman J."/>
            <person name="Nusbaum C."/>
            <person name="Birren B."/>
        </authorList>
    </citation>
    <scope>NUCLEOTIDE SEQUENCE [LARGE SCALE GENOMIC DNA]</scope>
    <source>
        <strain evidence="6 7">P1976</strain>
    </source>
</reference>
<evidence type="ECO:0000256" key="3">
    <source>
        <dbReference type="ARBA" id="ARBA00023052"/>
    </source>
</evidence>
<dbReference type="PANTHER" id="PTHR11624">
    <property type="entry name" value="DEHYDROGENASE RELATED"/>
    <property type="match status" value="1"/>
</dbReference>
<protein>
    <recommendedName>
        <fullName evidence="4">Pyruvate dehydrogenase E1 component subunit beta</fullName>
        <ecNumber evidence="4">1.2.4.1</ecNumber>
    </recommendedName>
</protein>
<dbReference type="Gene3D" id="3.40.50.920">
    <property type="match status" value="1"/>
</dbReference>
<dbReference type="PANTHER" id="PTHR11624:SF96">
    <property type="entry name" value="PYRUVATE DEHYDROGENASE E1 COMPONENT SUBUNIT BETA, MITOCHONDRIAL"/>
    <property type="match status" value="1"/>
</dbReference>
<keyword evidence="4" id="KW-0670">Pyruvate</keyword>
<sequence>MNMRDILSTSMGEELPCDVEVFLMGEEVAEYNGAYKISKCLRGGGSTATSVSLTCPRQSWASRVWPSALSTTTPSLYDVQLSRLLARSLTHPPSCMPNGDIHVPIVFCGLNCPVAGVLPLIIRSATPPGMATSRPQDCVSLRLGGRSRVSFSVSKEAQDKDFVIEFGKAKVMMPGTNVTVVAFSRTVGEALMPLLRGNRRRVSNLGSIRPFDRQAIIDSVKTTNHIVSIEKGWGQSGIDVEIVGIIIEMEAFDYLDISLERNLGKVYLPQIEDVVAAAKHTLAPNL</sequence>
<dbReference type="Pfam" id="PF02780">
    <property type="entry name" value="Transketolase_C"/>
    <property type="match status" value="1"/>
</dbReference>
<keyword evidence="3 4" id="KW-0786">Thiamine pyrophosphate</keyword>
<evidence type="ECO:0000256" key="4">
    <source>
        <dbReference type="RuleBase" id="RU364074"/>
    </source>
</evidence>
<dbReference type="InterPro" id="IPR033248">
    <property type="entry name" value="Transketolase_C"/>
</dbReference>
<name>A0A080ZCR5_PHYNI</name>
<dbReference type="GO" id="GO:0004739">
    <property type="term" value="F:pyruvate dehydrogenase (acetyl-transferring) activity"/>
    <property type="evidence" value="ECO:0007669"/>
    <property type="project" value="UniProtKB-UniRule"/>
</dbReference>
<organism evidence="6 7">
    <name type="scientific">Phytophthora nicotianae P1976</name>
    <dbReference type="NCBI Taxonomy" id="1317066"/>
    <lineage>
        <taxon>Eukaryota</taxon>
        <taxon>Sar</taxon>
        <taxon>Stramenopiles</taxon>
        <taxon>Oomycota</taxon>
        <taxon>Peronosporomycetes</taxon>
        <taxon>Peronosporales</taxon>
        <taxon>Peronosporaceae</taxon>
        <taxon>Phytophthora</taxon>
    </lineage>
</organism>
<comment type="catalytic activity">
    <reaction evidence="4">
        <text>N(6)-[(R)-lipoyl]-L-lysyl-[protein] + pyruvate + H(+) = N(6)-[(R)-S(8)-acetyldihydrolipoyl]-L-lysyl-[protein] + CO2</text>
        <dbReference type="Rhea" id="RHEA:19189"/>
        <dbReference type="Rhea" id="RHEA-COMP:10474"/>
        <dbReference type="Rhea" id="RHEA-COMP:10478"/>
        <dbReference type="ChEBI" id="CHEBI:15361"/>
        <dbReference type="ChEBI" id="CHEBI:15378"/>
        <dbReference type="ChEBI" id="CHEBI:16526"/>
        <dbReference type="ChEBI" id="CHEBI:83099"/>
        <dbReference type="ChEBI" id="CHEBI:83111"/>
        <dbReference type="EC" id="1.2.4.1"/>
    </reaction>
</comment>
<evidence type="ECO:0000313" key="7">
    <source>
        <dbReference type="Proteomes" id="UP000028582"/>
    </source>
</evidence>
<dbReference type="InterPro" id="IPR009014">
    <property type="entry name" value="Transketo_C/PFOR_II"/>
</dbReference>
<dbReference type="EMBL" id="ANJA01003269">
    <property type="protein sequence ID" value="ETO64426.1"/>
    <property type="molecule type" value="Genomic_DNA"/>
</dbReference>
<evidence type="ECO:0000256" key="2">
    <source>
        <dbReference type="ARBA" id="ARBA00023002"/>
    </source>
</evidence>
<accession>A0A080ZCR5</accession>
<dbReference type="EC" id="1.2.4.1" evidence="4"/>
<comment type="function">
    <text evidence="4">The pyruvate dehydrogenase complex catalyzes the overall conversion of pyruvate to acetyl-CoA and CO2.</text>
</comment>
<dbReference type="Proteomes" id="UP000028582">
    <property type="component" value="Unassembled WGS sequence"/>
</dbReference>
<dbReference type="GO" id="GO:0006086">
    <property type="term" value="P:pyruvate decarboxylation to acetyl-CoA"/>
    <property type="evidence" value="ECO:0007669"/>
    <property type="project" value="InterPro"/>
</dbReference>
<dbReference type="Gene3D" id="3.40.50.970">
    <property type="match status" value="1"/>
</dbReference>
<dbReference type="AlphaFoldDB" id="A0A080ZCR5"/>
<evidence type="ECO:0000313" key="6">
    <source>
        <dbReference type="EMBL" id="ETO64426.1"/>
    </source>
</evidence>
<comment type="caution">
    <text evidence="6">The sequence shown here is derived from an EMBL/GenBank/DDBJ whole genome shotgun (WGS) entry which is preliminary data.</text>
</comment>
<evidence type="ECO:0000259" key="5">
    <source>
        <dbReference type="Pfam" id="PF02780"/>
    </source>
</evidence>